<proteinExistence type="predicted"/>
<evidence type="ECO:0000256" key="5">
    <source>
        <dbReference type="ARBA" id="ARBA00023136"/>
    </source>
</evidence>
<dbReference type="STRING" id="46224.B4102_0807"/>
<name>A0A150KPS9_9BACI</name>
<organism evidence="8 9">
    <name type="scientific">Heyndrickxia sporothermodurans</name>
    <dbReference type="NCBI Taxonomy" id="46224"/>
    <lineage>
        <taxon>Bacteria</taxon>
        <taxon>Bacillati</taxon>
        <taxon>Bacillota</taxon>
        <taxon>Bacilli</taxon>
        <taxon>Bacillales</taxon>
        <taxon>Bacillaceae</taxon>
        <taxon>Heyndrickxia</taxon>
    </lineage>
</organism>
<dbReference type="Pfam" id="PF12698">
    <property type="entry name" value="ABC2_membrane_3"/>
    <property type="match status" value="1"/>
</dbReference>
<feature type="transmembrane region" description="Helical" evidence="6">
    <location>
        <begin position="229"/>
        <end position="255"/>
    </location>
</feature>
<dbReference type="PATRIC" id="fig|46224.3.peg.4213"/>
<dbReference type="EMBL" id="LQYN01000086">
    <property type="protein sequence ID" value="KYC97152.1"/>
    <property type="molecule type" value="Genomic_DNA"/>
</dbReference>
<keyword evidence="5 6" id="KW-0472">Membrane</keyword>
<dbReference type="PANTHER" id="PTHR30294:SF29">
    <property type="entry name" value="MULTIDRUG ABC TRANSPORTER PERMEASE YBHS-RELATED"/>
    <property type="match status" value="1"/>
</dbReference>
<gene>
    <name evidence="8" type="ORF">B4102_0807</name>
</gene>
<dbReference type="GO" id="GO:0005886">
    <property type="term" value="C:plasma membrane"/>
    <property type="evidence" value="ECO:0007669"/>
    <property type="project" value="UniProtKB-SubCell"/>
</dbReference>
<dbReference type="InterPro" id="IPR013525">
    <property type="entry name" value="ABC2_TM"/>
</dbReference>
<evidence type="ECO:0000256" key="4">
    <source>
        <dbReference type="ARBA" id="ARBA00022989"/>
    </source>
</evidence>
<feature type="transmembrane region" description="Helical" evidence="6">
    <location>
        <begin position="184"/>
        <end position="208"/>
    </location>
</feature>
<dbReference type="RefSeq" id="WP_066233892.1">
    <property type="nucleotide sequence ID" value="NZ_JALKTV010000023.1"/>
</dbReference>
<evidence type="ECO:0000313" key="9">
    <source>
        <dbReference type="Proteomes" id="UP000075666"/>
    </source>
</evidence>
<feature type="transmembrane region" description="Helical" evidence="6">
    <location>
        <begin position="314"/>
        <end position="333"/>
    </location>
</feature>
<comment type="subcellular location">
    <subcellularLocation>
        <location evidence="1">Cell membrane</location>
        <topology evidence="1">Multi-pass membrane protein</topology>
    </subcellularLocation>
</comment>
<feature type="transmembrane region" description="Helical" evidence="6">
    <location>
        <begin position="21"/>
        <end position="42"/>
    </location>
</feature>
<keyword evidence="4 6" id="KW-1133">Transmembrane helix</keyword>
<dbReference type="Gene3D" id="3.40.190.10">
    <property type="entry name" value="Periplasmic binding protein-like II"/>
    <property type="match status" value="1"/>
</dbReference>
<feature type="transmembrane region" description="Helical" evidence="6">
    <location>
        <begin position="339"/>
        <end position="357"/>
    </location>
</feature>
<dbReference type="AlphaFoldDB" id="A0A150KPS9"/>
<feature type="transmembrane region" description="Helical" evidence="6">
    <location>
        <begin position="275"/>
        <end position="302"/>
    </location>
</feature>
<evidence type="ECO:0000256" key="3">
    <source>
        <dbReference type="ARBA" id="ARBA00022692"/>
    </source>
</evidence>
<reference evidence="8 9" key="1">
    <citation type="submission" date="2016-01" db="EMBL/GenBank/DDBJ databases">
        <title>Genome Sequences of Twelve Sporeforming Bacillus Species Isolated from Foods.</title>
        <authorList>
            <person name="Berendsen E.M."/>
            <person name="Wells-Bennik M.H."/>
            <person name="Krawcyk A.O."/>
            <person name="De Jong A."/>
            <person name="Holsappel S."/>
            <person name="Eijlander R.T."/>
            <person name="Kuipers O.P."/>
        </authorList>
    </citation>
    <scope>NUCLEOTIDE SEQUENCE [LARGE SCALE GENOMIC DNA]</scope>
    <source>
        <strain evidence="8 9">B4102</strain>
    </source>
</reference>
<evidence type="ECO:0000259" key="7">
    <source>
        <dbReference type="Pfam" id="PF12698"/>
    </source>
</evidence>
<keyword evidence="9" id="KW-1185">Reference proteome</keyword>
<evidence type="ECO:0000256" key="2">
    <source>
        <dbReference type="ARBA" id="ARBA00022475"/>
    </source>
</evidence>
<dbReference type="InterPro" id="IPR051449">
    <property type="entry name" value="ABC-2_transporter_component"/>
</dbReference>
<feature type="domain" description="ABC-2 type transporter transmembrane" evidence="7">
    <location>
        <begin position="19"/>
        <end position="388"/>
    </location>
</feature>
<dbReference type="Proteomes" id="UP000075666">
    <property type="component" value="Unassembled WGS sequence"/>
</dbReference>
<keyword evidence="2" id="KW-1003">Cell membrane</keyword>
<sequence>MNRFGIMLGHAYMSKLKSKSFIITTVIMLIGVLILGNMNRIIDLFSGGDTKDKIAVIDESSTVFDPLQQQLKSINKDIQLIKVDKSEADLQKAVNNKKYKAYLIISLDQSQLPKAVYKAPTLTNTELSGQLAQALQTVKASMAAAQLNLSADKLALLNSPVAFKEVSLENNAKSAEELAQARGLVYILLFAIYFSVIFYASMVGMEIATEKASRVMEILISSASPTQQMFAKIIGGALLGLTQMAFLLAVAYFTIKQNLGEMEGGFFEFFGFSDIKASTIIYAIVFFLLGYLLFATLAAFLGSLVSRIEDAQQMMMPMTFIVMIGFFIAMSGLNNPSAGFVTVTSYIPFFTPMIMFLRVGMLDLPLWVGLSGVAVLIISIIIMAIIGARIYRGGVLMYGKSNSLKNIKKALQLSKNE</sequence>
<keyword evidence="3 6" id="KW-0812">Transmembrane</keyword>
<dbReference type="PANTHER" id="PTHR30294">
    <property type="entry name" value="MEMBRANE COMPONENT OF ABC TRANSPORTER YHHJ-RELATED"/>
    <property type="match status" value="1"/>
</dbReference>
<evidence type="ECO:0000256" key="1">
    <source>
        <dbReference type="ARBA" id="ARBA00004651"/>
    </source>
</evidence>
<accession>A0A150KPS9</accession>
<dbReference type="OrthoDB" id="9768837at2"/>
<evidence type="ECO:0000256" key="6">
    <source>
        <dbReference type="SAM" id="Phobius"/>
    </source>
</evidence>
<evidence type="ECO:0000313" key="8">
    <source>
        <dbReference type="EMBL" id="KYC97152.1"/>
    </source>
</evidence>
<dbReference type="GO" id="GO:0140359">
    <property type="term" value="F:ABC-type transporter activity"/>
    <property type="evidence" value="ECO:0007669"/>
    <property type="project" value="InterPro"/>
</dbReference>
<comment type="caution">
    <text evidence="8">The sequence shown here is derived from an EMBL/GenBank/DDBJ whole genome shotgun (WGS) entry which is preliminary data.</text>
</comment>
<feature type="transmembrane region" description="Helical" evidence="6">
    <location>
        <begin position="364"/>
        <end position="391"/>
    </location>
</feature>
<protein>
    <recommendedName>
        <fullName evidence="7">ABC-2 type transporter transmembrane domain-containing protein</fullName>
    </recommendedName>
</protein>